<gene>
    <name evidence="1" type="ORF">PLEPLA_LOCUS16550</name>
</gene>
<dbReference type="EMBL" id="CADEAL010001067">
    <property type="protein sequence ID" value="CAB1428577.1"/>
    <property type="molecule type" value="Genomic_DNA"/>
</dbReference>
<evidence type="ECO:0000313" key="1">
    <source>
        <dbReference type="EMBL" id="CAB1428577.1"/>
    </source>
</evidence>
<proteinExistence type="predicted"/>
<sequence>MQSVSDSLVRNKHTSSLLEVILYSSSCSSSLKGADTSAAPGLMPFYSPVQLSLCNSRSPGISFMLLRLSWETQQTFLYIWMCHPGGAGLPVQPDWAAVQLHPCSPPSLLPLAVLYQWAHAHWLLCALHCLHCV</sequence>
<protein>
    <submittedName>
        <fullName evidence="1">Uncharacterized protein</fullName>
    </submittedName>
</protein>
<name>A0A9N7UDP1_PLEPL</name>
<keyword evidence="2" id="KW-1185">Reference proteome</keyword>
<evidence type="ECO:0000313" key="2">
    <source>
        <dbReference type="Proteomes" id="UP001153269"/>
    </source>
</evidence>
<accession>A0A9N7UDP1</accession>
<dbReference type="AlphaFoldDB" id="A0A9N7UDP1"/>
<reference evidence="1" key="1">
    <citation type="submission" date="2020-03" db="EMBL/GenBank/DDBJ databases">
        <authorList>
            <person name="Weist P."/>
        </authorList>
    </citation>
    <scope>NUCLEOTIDE SEQUENCE</scope>
</reference>
<organism evidence="1 2">
    <name type="scientific">Pleuronectes platessa</name>
    <name type="common">European plaice</name>
    <dbReference type="NCBI Taxonomy" id="8262"/>
    <lineage>
        <taxon>Eukaryota</taxon>
        <taxon>Metazoa</taxon>
        <taxon>Chordata</taxon>
        <taxon>Craniata</taxon>
        <taxon>Vertebrata</taxon>
        <taxon>Euteleostomi</taxon>
        <taxon>Actinopterygii</taxon>
        <taxon>Neopterygii</taxon>
        <taxon>Teleostei</taxon>
        <taxon>Neoteleostei</taxon>
        <taxon>Acanthomorphata</taxon>
        <taxon>Carangaria</taxon>
        <taxon>Pleuronectiformes</taxon>
        <taxon>Pleuronectoidei</taxon>
        <taxon>Pleuronectidae</taxon>
        <taxon>Pleuronectes</taxon>
    </lineage>
</organism>
<dbReference type="Proteomes" id="UP001153269">
    <property type="component" value="Unassembled WGS sequence"/>
</dbReference>
<comment type="caution">
    <text evidence="1">The sequence shown here is derived from an EMBL/GenBank/DDBJ whole genome shotgun (WGS) entry which is preliminary data.</text>
</comment>